<proteinExistence type="predicted"/>
<dbReference type="EMBL" id="LR798339">
    <property type="protein sequence ID" value="CAB5224844.1"/>
    <property type="molecule type" value="Genomic_DNA"/>
</dbReference>
<evidence type="ECO:0000313" key="1">
    <source>
        <dbReference type="EMBL" id="CAB5224844.1"/>
    </source>
</evidence>
<gene>
    <name evidence="1" type="ORF">UFOVP742_18</name>
</gene>
<protein>
    <recommendedName>
        <fullName evidence="2">Homeodomain-like domain containing protein</fullName>
    </recommendedName>
</protein>
<reference evidence="1" key="1">
    <citation type="submission" date="2020-05" db="EMBL/GenBank/DDBJ databases">
        <authorList>
            <person name="Chiriac C."/>
            <person name="Salcher M."/>
            <person name="Ghai R."/>
            <person name="Kavagutti S V."/>
        </authorList>
    </citation>
    <scope>NUCLEOTIDE SEQUENCE</scope>
</reference>
<sequence length="180" mass="20543">MSDQKPKKKKRQYKSAETRARQLAGLANVKIEDHVMGVQVEKINGKGLFAGVSEDQRKQILELYCQGHGSPYIADKVGVSYNTVNEVRQYFLDYDSQFRNSYFTANLKGKMQTLIDSSMNRVQETVHEMTPKDAVLTMGIALDKYIALEKSKSPEQLHQHVHLHANTEINDQFMQALKPK</sequence>
<name>A0A6J7X2C5_9CAUD</name>
<organism evidence="1">
    <name type="scientific">uncultured Caudovirales phage</name>
    <dbReference type="NCBI Taxonomy" id="2100421"/>
    <lineage>
        <taxon>Viruses</taxon>
        <taxon>Duplodnaviria</taxon>
        <taxon>Heunggongvirae</taxon>
        <taxon>Uroviricota</taxon>
        <taxon>Caudoviricetes</taxon>
        <taxon>Peduoviridae</taxon>
        <taxon>Maltschvirus</taxon>
        <taxon>Maltschvirus maltsch</taxon>
    </lineage>
</organism>
<accession>A0A6J7X2C5</accession>
<evidence type="ECO:0008006" key="2">
    <source>
        <dbReference type="Google" id="ProtNLM"/>
    </source>
</evidence>